<protein>
    <submittedName>
        <fullName evidence="3">PDCD2_C domain-containing protein</fullName>
    </submittedName>
</protein>
<dbReference type="Proteomes" id="UP000278807">
    <property type="component" value="Unassembled WGS sequence"/>
</dbReference>
<accession>A0A0R3TJ95</accession>
<evidence type="ECO:0000313" key="1">
    <source>
        <dbReference type="EMBL" id="VDO02992.1"/>
    </source>
</evidence>
<dbReference type="OrthoDB" id="9978460at2759"/>
<dbReference type="EMBL" id="UZAE01010867">
    <property type="protein sequence ID" value="VDO02992.1"/>
    <property type="molecule type" value="Genomic_DNA"/>
</dbReference>
<evidence type="ECO:0000313" key="2">
    <source>
        <dbReference type="Proteomes" id="UP000278807"/>
    </source>
</evidence>
<reference evidence="3" key="1">
    <citation type="submission" date="2017-02" db="UniProtKB">
        <authorList>
            <consortium name="WormBaseParasite"/>
        </authorList>
    </citation>
    <scope>IDENTIFICATION</scope>
</reference>
<dbReference type="WBParaSite" id="HNAJ_0000713601-mRNA-1">
    <property type="protein sequence ID" value="HNAJ_0000713601-mRNA-1"/>
    <property type="gene ID" value="HNAJ_0000713601"/>
</dbReference>
<evidence type="ECO:0000313" key="3">
    <source>
        <dbReference type="WBParaSite" id="HNAJ_0000713601-mRNA-1"/>
    </source>
</evidence>
<sequence>MHRIELWQPTPTGSPEQKSMFYYCEVLCDRRHFEEIGLKYLDNFKGSLPFDLQVDPEIRQRSRLFEWKPYCEVTDSCESTCSNSQSEYQITGQPTTPRSLTADFCPWSKEDGIGADYLFDRLFSIEQRIEKDFASFSENYSEGNISSSNALVGLINTENVYERVSEVANCVKESNDDECEITSVSTGYDNEDQGEGDLFFLLFECGPSMKQCNYCNGWPIRFAPQQSVELSTTHIQVPPWRASAGRLLHDVCNYCTRNPHLENLVLLDPMVSQWSYSKQTHCNNAFITVFEFLVTISTVPTAKSDEAECEQKRTNDWS</sequence>
<gene>
    <name evidence="1" type="ORF">HNAJ_LOCUS7132</name>
</gene>
<reference evidence="1 2" key="2">
    <citation type="submission" date="2018-11" db="EMBL/GenBank/DDBJ databases">
        <authorList>
            <consortium name="Pathogen Informatics"/>
        </authorList>
    </citation>
    <scope>NUCLEOTIDE SEQUENCE [LARGE SCALE GENOMIC DNA]</scope>
</reference>
<dbReference type="AlphaFoldDB" id="A0A0R3TJ95"/>
<name>A0A0R3TJ95_RODNA</name>
<keyword evidence="2" id="KW-1185">Reference proteome</keyword>
<organism evidence="3">
    <name type="scientific">Rodentolepis nana</name>
    <name type="common">Dwarf tapeworm</name>
    <name type="synonym">Hymenolepis nana</name>
    <dbReference type="NCBI Taxonomy" id="102285"/>
    <lineage>
        <taxon>Eukaryota</taxon>
        <taxon>Metazoa</taxon>
        <taxon>Spiralia</taxon>
        <taxon>Lophotrochozoa</taxon>
        <taxon>Platyhelminthes</taxon>
        <taxon>Cestoda</taxon>
        <taxon>Eucestoda</taxon>
        <taxon>Cyclophyllidea</taxon>
        <taxon>Hymenolepididae</taxon>
        <taxon>Rodentolepis</taxon>
    </lineage>
</organism>
<proteinExistence type="predicted"/>